<feature type="domain" description="Glycosyl transferase family 1" evidence="1">
    <location>
        <begin position="218"/>
        <end position="374"/>
    </location>
</feature>
<comment type="caution">
    <text evidence="3">The sequence shown here is derived from an EMBL/GenBank/DDBJ whole genome shotgun (WGS) entry which is preliminary data.</text>
</comment>
<evidence type="ECO:0000259" key="1">
    <source>
        <dbReference type="Pfam" id="PF00534"/>
    </source>
</evidence>
<dbReference type="EMBL" id="JBHSMH010000021">
    <property type="protein sequence ID" value="MFC5468850.1"/>
    <property type="molecule type" value="Genomic_DNA"/>
</dbReference>
<dbReference type="CDD" id="cd03801">
    <property type="entry name" value="GT4_PimA-like"/>
    <property type="match status" value="1"/>
</dbReference>
<dbReference type="InterPro" id="IPR028098">
    <property type="entry name" value="Glyco_trans_4-like_N"/>
</dbReference>
<evidence type="ECO:0000313" key="3">
    <source>
        <dbReference type="EMBL" id="MFC5468850.1"/>
    </source>
</evidence>
<dbReference type="InterPro" id="IPR001296">
    <property type="entry name" value="Glyco_trans_1"/>
</dbReference>
<keyword evidence="3" id="KW-0328">Glycosyltransferase</keyword>
<evidence type="ECO:0000313" key="4">
    <source>
        <dbReference type="Proteomes" id="UP001596105"/>
    </source>
</evidence>
<dbReference type="SUPFAM" id="SSF53756">
    <property type="entry name" value="UDP-Glycosyltransferase/glycogen phosphorylase"/>
    <property type="match status" value="1"/>
</dbReference>
<dbReference type="PANTHER" id="PTHR45947">
    <property type="entry name" value="SULFOQUINOVOSYL TRANSFERASE SQD2"/>
    <property type="match status" value="1"/>
</dbReference>
<dbReference type="RefSeq" id="WP_209750253.1">
    <property type="nucleotide sequence ID" value="NZ_JBHSMH010000021.1"/>
</dbReference>
<gene>
    <name evidence="3" type="ORF">ACFPPD_08950</name>
</gene>
<dbReference type="Pfam" id="PF13439">
    <property type="entry name" value="Glyco_transf_4"/>
    <property type="match status" value="1"/>
</dbReference>
<dbReference type="Gene3D" id="3.40.50.2000">
    <property type="entry name" value="Glycogen Phosphorylase B"/>
    <property type="match status" value="2"/>
</dbReference>
<proteinExistence type="predicted"/>
<sequence length="470" mass="53676">MRILLTCYFYLPSTAGLWPYVKELKQALEREGHEVDLFTHHPDVMKYYIANKGSYVTKHKVKYQIQEKVGPMYDRYFPGLDARVKDYEFERISFEVAASCFDLWKYDMIHAQDVISARAMFRVKPEKTPLFVTVHGAFAHEQLLQGEIASKDSMRWHYALFRDHYGAMAADKVIVPSKWLKNILVNENKIPSDNIQVVPYGIDIDSFATRMEENPLIGPPNNKKIIACPARLSVEKGHKYLLEALAKLKQERDDWVCWLIGDGVLRHELTQRTKDWNLQQNVLFMGSQNNVPALLKMADLFVLPSIQDNLPFAVMEAQLAGKPIVVTDAGGLPGMIENNKTGLIAKAGNGESLYQHLKVLMENGALRESLGRNAWEFGMTNWPIDRMITDLFGIYEKTLQLKNGGTLKSINKRNLSTPFISEQLNMSSTPFDNHDGANLWKRLYSNLPSEYSVLDSGFIRVLNEYKNFGS</sequence>
<dbReference type="EC" id="2.4.-.-" evidence="3"/>
<keyword evidence="4" id="KW-1185">Reference proteome</keyword>
<dbReference type="InterPro" id="IPR050194">
    <property type="entry name" value="Glycosyltransferase_grp1"/>
</dbReference>
<accession>A0ABW0LUA0</accession>
<feature type="domain" description="Glycosyltransferase subfamily 4-like N-terminal" evidence="2">
    <location>
        <begin position="16"/>
        <end position="205"/>
    </location>
</feature>
<keyword evidence="3" id="KW-0808">Transferase</keyword>
<dbReference type="Proteomes" id="UP001596105">
    <property type="component" value="Unassembled WGS sequence"/>
</dbReference>
<protein>
    <submittedName>
        <fullName evidence="3">Glycosyltransferase family 4 protein</fullName>
        <ecNumber evidence="3">2.4.-.-</ecNumber>
    </submittedName>
</protein>
<reference evidence="4" key="1">
    <citation type="journal article" date="2019" name="Int. J. Syst. Evol. Microbiol.">
        <title>The Global Catalogue of Microorganisms (GCM) 10K type strain sequencing project: providing services to taxonomists for standard genome sequencing and annotation.</title>
        <authorList>
            <consortium name="The Broad Institute Genomics Platform"/>
            <consortium name="The Broad Institute Genome Sequencing Center for Infectious Disease"/>
            <person name="Wu L."/>
            <person name="Ma J."/>
        </authorList>
    </citation>
    <scope>NUCLEOTIDE SEQUENCE [LARGE SCALE GENOMIC DNA]</scope>
    <source>
        <strain evidence="4">CCUG 57113</strain>
    </source>
</reference>
<organism evidence="3 4">
    <name type="scientific">Cohnella suwonensis</name>
    <dbReference type="NCBI Taxonomy" id="696072"/>
    <lineage>
        <taxon>Bacteria</taxon>
        <taxon>Bacillati</taxon>
        <taxon>Bacillota</taxon>
        <taxon>Bacilli</taxon>
        <taxon>Bacillales</taxon>
        <taxon>Paenibacillaceae</taxon>
        <taxon>Cohnella</taxon>
    </lineage>
</organism>
<name>A0ABW0LUA0_9BACL</name>
<evidence type="ECO:0000259" key="2">
    <source>
        <dbReference type="Pfam" id="PF13439"/>
    </source>
</evidence>
<dbReference type="PANTHER" id="PTHR45947:SF3">
    <property type="entry name" value="SULFOQUINOVOSYL TRANSFERASE SQD2"/>
    <property type="match status" value="1"/>
</dbReference>
<dbReference type="GO" id="GO:0016757">
    <property type="term" value="F:glycosyltransferase activity"/>
    <property type="evidence" value="ECO:0007669"/>
    <property type="project" value="UniProtKB-KW"/>
</dbReference>
<dbReference type="Pfam" id="PF00534">
    <property type="entry name" value="Glycos_transf_1"/>
    <property type="match status" value="1"/>
</dbReference>